<keyword evidence="2" id="KW-1185">Reference proteome</keyword>
<organism evidence="1 2">
    <name type="scientific">Corynebacterium suranareeae</name>
    <dbReference type="NCBI Taxonomy" id="2506452"/>
    <lineage>
        <taxon>Bacteria</taxon>
        <taxon>Bacillati</taxon>
        <taxon>Actinomycetota</taxon>
        <taxon>Actinomycetes</taxon>
        <taxon>Mycobacteriales</taxon>
        <taxon>Corynebacteriaceae</taxon>
        <taxon>Corynebacterium</taxon>
    </lineage>
</organism>
<dbReference type="Proteomes" id="UP000218244">
    <property type="component" value="Chromosome"/>
</dbReference>
<dbReference type="AlphaFoldDB" id="A0A160PQA2"/>
<accession>A0A160PQA2</accession>
<gene>
    <name evidence="1" type="ORF">N24_1452</name>
</gene>
<name>A0A160PQA2_9CORY</name>
<dbReference type="EMBL" id="AP017369">
    <property type="protein sequence ID" value="BAU95714.1"/>
    <property type="molecule type" value="Genomic_DNA"/>
</dbReference>
<evidence type="ECO:0000313" key="2">
    <source>
        <dbReference type="Proteomes" id="UP000218244"/>
    </source>
</evidence>
<reference evidence="1 2" key="1">
    <citation type="submission" date="2016-02" db="EMBL/GenBank/DDBJ databases">
        <title>Corynebacterium glutamicum N24 whole genome sequencing project.</title>
        <authorList>
            <person name="Matsutani M."/>
            <person name="Nangtapong N."/>
            <person name="Yakushi T."/>
            <person name="Matsushita K."/>
        </authorList>
    </citation>
    <scope>NUCLEOTIDE SEQUENCE [LARGE SCALE GENOMIC DNA]</scope>
    <source>
        <strain evidence="1 2">N24</strain>
    </source>
</reference>
<protein>
    <submittedName>
        <fullName evidence="1">Uncharacterized protein</fullName>
    </submittedName>
</protein>
<dbReference type="KEGG" id="csur:N24_1452"/>
<sequence>MIGAVGTDQMLGEALSHMREPGADMSAIATVENPPGLAIITVSDDV</sequence>
<proteinExistence type="predicted"/>
<evidence type="ECO:0000313" key="1">
    <source>
        <dbReference type="EMBL" id="BAU95714.1"/>
    </source>
</evidence>
<dbReference type="SUPFAM" id="SSF53613">
    <property type="entry name" value="Ribokinase-like"/>
    <property type="match status" value="1"/>
</dbReference>
<dbReference type="InterPro" id="IPR029056">
    <property type="entry name" value="Ribokinase-like"/>
</dbReference>